<proteinExistence type="predicted"/>
<dbReference type="EMBL" id="JOOZ01000099">
    <property type="protein sequence ID" value="OUL64920.1"/>
    <property type="molecule type" value="Genomic_DNA"/>
</dbReference>
<dbReference type="AlphaFoldDB" id="A0A252EEL8"/>
<organism evidence="1 2">
    <name type="scientific">Acetobacter senegalensis</name>
    <dbReference type="NCBI Taxonomy" id="446692"/>
    <lineage>
        <taxon>Bacteria</taxon>
        <taxon>Pseudomonadati</taxon>
        <taxon>Pseudomonadota</taxon>
        <taxon>Alphaproteobacteria</taxon>
        <taxon>Acetobacterales</taxon>
        <taxon>Acetobacteraceae</taxon>
        <taxon>Acetobacter</taxon>
    </lineage>
</organism>
<comment type="caution">
    <text evidence="1">The sequence shown here is derived from an EMBL/GenBank/DDBJ whole genome shotgun (WGS) entry which is preliminary data.</text>
</comment>
<evidence type="ECO:0000313" key="1">
    <source>
        <dbReference type="EMBL" id="OUL64920.1"/>
    </source>
</evidence>
<gene>
    <name evidence="1" type="ORF">HK16_00270</name>
</gene>
<name>A0A252EEL8_9PROT</name>
<sequence length="60" mass="6675">MQTSWAGRNQAEWRQPIFSENGDSVSAMRGMQGALFTFLQVFKSLSAIKLTTPPARSARN</sequence>
<dbReference type="Proteomes" id="UP000195072">
    <property type="component" value="Unassembled WGS sequence"/>
</dbReference>
<protein>
    <submittedName>
        <fullName evidence="1">Uncharacterized protein</fullName>
    </submittedName>
</protein>
<evidence type="ECO:0000313" key="2">
    <source>
        <dbReference type="Proteomes" id="UP000195072"/>
    </source>
</evidence>
<accession>A0A252EEL8</accession>
<reference evidence="1 2" key="1">
    <citation type="submission" date="2014-06" db="EMBL/GenBank/DDBJ databases">
        <authorList>
            <person name="Ju J."/>
            <person name="Zhang J."/>
        </authorList>
    </citation>
    <scope>NUCLEOTIDE SEQUENCE [LARGE SCALE GENOMIC DNA]</scope>
    <source>
        <strain evidence="1">DmL_050</strain>
    </source>
</reference>